<evidence type="ECO:0000256" key="1">
    <source>
        <dbReference type="SAM" id="MobiDB-lite"/>
    </source>
</evidence>
<proteinExistence type="predicted"/>
<reference evidence="2" key="1">
    <citation type="submission" date="2022-11" db="EMBL/GenBank/DDBJ databases">
        <authorList>
            <person name="Scott C."/>
            <person name="Bruce N."/>
        </authorList>
    </citation>
    <scope>NUCLEOTIDE SEQUENCE</scope>
</reference>
<comment type="caution">
    <text evidence="2">The sequence shown here is derived from an EMBL/GenBank/DDBJ whole genome shotgun (WGS) entry which is preliminary data.</text>
</comment>
<sequence>MPASAASPLRHNAHLKPKLAVKPEGSDRASPLSTLSPSGIVGSPQSFYSTGTAESLATDAQEAATTPDAFSFDEQDWSSFWPSLFPDFVNDTSHLDLNSSYAPEIAHGIPGLEPFDVRDLSGFNLEVLHDQTGQEPSGALIADPGARLVPQDFSQYPSGQL</sequence>
<dbReference type="AlphaFoldDB" id="A0A9P1MCY3"/>
<evidence type="ECO:0000313" key="3">
    <source>
        <dbReference type="Proteomes" id="UP000838763"/>
    </source>
</evidence>
<gene>
    <name evidence="2" type="ORF">PPNO1_LOCUS7925</name>
</gene>
<organism evidence="2 3">
    <name type="scientific">Parascedosporium putredinis</name>
    <dbReference type="NCBI Taxonomy" id="1442378"/>
    <lineage>
        <taxon>Eukaryota</taxon>
        <taxon>Fungi</taxon>
        <taxon>Dikarya</taxon>
        <taxon>Ascomycota</taxon>
        <taxon>Pezizomycotina</taxon>
        <taxon>Sordariomycetes</taxon>
        <taxon>Hypocreomycetidae</taxon>
        <taxon>Microascales</taxon>
        <taxon>Microascaceae</taxon>
        <taxon>Parascedosporium</taxon>
    </lineage>
</organism>
<protein>
    <submittedName>
        <fullName evidence="2">Uncharacterized protein</fullName>
    </submittedName>
</protein>
<feature type="region of interest" description="Disordered" evidence="1">
    <location>
        <begin position="1"/>
        <end position="65"/>
    </location>
</feature>
<name>A0A9P1MCY3_9PEZI</name>
<dbReference type="EMBL" id="CALLCH030000017">
    <property type="protein sequence ID" value="CAI4218335.1"/>
    <property type="molecule type" value="Genomic_DNA"/>
</dbReference>
<accession>A0A9P1MCY3</accession>
<keyword evidence="3" id="KW-1185">Reference proteome</keyword>
<feature type="compositionally biased region" description="Polar residues" evidence="1">
    <location>
        <begin position="31"/>
        <end position="55"/>
    </location>
</feature>
<evidence type="ECO:0000313" key="2">
    <source>
        <dbReference type="EMBL" id="CAI4218335.1"/>
    </source>
</evidence>
<dbReference type="Proteomes" id="UP000838763">
    <property type="component" value="Unassembled WGS sequence"/>
</dbReference>